<dbReference type="InterPro" id="IPR039424">
    <property type="entry name" value="SBP_5"/>
</dbReference>
<dbReference type="Gene3D" id="3.90.76.10">
    <property type="entry name" value="Dipeptide-binding Protein, Domain 1"/>
    <property type="match status" value="1"/>
</dbReference>
<evidence type="ECO:0000256" key="2">
    <source>
        <dbReference type="ARBA" id="ARBA00022448"/>
    </source>
</evidence>
<comment type="similarity">
    <text evidence="1">Belongs to the bacterial solute-binding protein 5 family.</text>
</comment>
<keyword evidence="2" id="KW-0813">Transport</keyword>
<protein>
    <submittedName>
        <fullName evidence="5">Unannotated protein</fullName>
    </submittedName>
</protein>
<evidence type="ECO:0000259" key="4">
    <source>
        <dbReference type="Pfam" id="PF00496"/>
    </source>
</evidence>
<organism evidence="5">
    <name type="scientific">freshwater metagenome</name>
    <dbReference type="NCBI Taxonomy" id="449393"/>
    <lineage>
        <taxon>unclassified sequences</taxon>
        <taxon>metagenomes</taxon>
        <taxon>ecological metagenomes</taxon>
    </lineage>
</organism>
<dbReference type="Gene3D" id="3.10.105.10">
    <property type="entry name" value="Dipeptide-binding Protein, Domain 3"/>
    <property type="match status" value="1"/>
</dbReference>
<dbReference type="PANTHER" id="PTHR30290">
    <property type="entry name" value="PERIPLASMIC BINDING COMPONENT OF ABC TRANSPORTER"/>
    <property type="match status" value="1"/>
</dbReference>
<dbReference type="GO" id="GO:1904680">
    <property type="term" value="F:peptide transmembrane transporter activity"/>
    <property type="evidence" value="ECO:0007669"/>
    <property type="project" value="TreeGrafter"/>
</dbReference>
<dbReference type="Gene3D" id="3.40.190.10">
    <property type="entry name" value="Periplasmic binding protein-like II"/>
    <property type="match status" value="1"/>
</dbReference>
<dbReference type="Pfam" id="PF00496">
    <property type="entry name" value="SBP_bac_5"/>
    <property type="match status" value="1"/>
</dbReference>
<accession>A0A6J6F565</accession>
<dbReference type="SUPFAM" id="SSF53850">
    <property type="entry name" value="Periplasmic binding protein-like II"/>
    <property type="match status" value="1"/>
</dbReference>
<gene>
    <name evidence="5" type="ORF">UFOPK1766_00592</name>
    <name evidence="6" type="ORF">UFOPK3162_00408</name>
</gene>
<dbReference type="InterPro" id="IPR000914">
    <property type="entry name" value="SBP_5_dom"/>
</dbReference>
<reference evidence="5" key="1">
    <citation type="submission" date="2020-05" db="EMBL/GenBank/DDBJ databases">
        <authorList>
            <person name="Chiriac C."/>
            <person name="Salcher M."/>
            <person name="Ghai R."/>
            <person name="Kavagutti S V."/>
        </authorList>
    </citation>
    <scope>NUCLEOTIDE SEQUENCE</scope>
</reference>
<sequence length="614" mass="66570">MKLNRISKVALVATAAAGLVAGALVPANAATRSTVVIVTSNALTGLNPSVDAMNLTINGDVNYLQSFGFYYYDNSPKLVKNPTFGSYRVISQKPFRVQYTVNPGKVWSDGTPITAVDLLLTHVISSSSYSLGAGLGDPESQDVAPGFNSGGYGGVYDEHHVYLPTLSADKMSVTIEYDTAIPDWEINAPGPSPVHALVHMAEGKKSLQNAAANLAAKAKFEKAFYAYDKKLMAAMGKVWSKDYNIKEVNAQTNPLLLVGNGAYILRSVVPNGTITLVENPRHKTNPSGPKTNGIKTIQFRIIDNATAAAQALRNQEIDIYAGQPTADSVALLRAIPTAKIVGGSSSFFEHIDLKIEKASGIKEEYTGPFAGDSQKAKDLRTAFLLMYPRDEIVEKVFKPLNPSSVRMDSPIVFPSEPGYAEIVKNSGISKFTTGTQATREAAALALVRKHSATDVKINLLWGNPDNTRRADIMQLVRAAGKRAGFEINAPGVQGWSAFRSDNKWDAHHYAFGKSALDQKGNAALYCTVCTANFLGNSNAKIDAAEKKLGATLLNAKQRLEQYTIVEKELYSNAVTLPIVQFPEIAGVNGKLQNIKYGPLSPQIVWNFWEWRYTN</sequence>
<feature type="domain" description="Solute-binding protein family 5" evidence="4">
    <location>
        <begin position="97"/>
        <end position="517"/>
    </location>
</feature>
<dbReference type="AlphaFoldDB" id="A0A6J6F565"/>
<keyword evidence="3" id="KW-0732">Signal</keyword>
<dbReference type="EMBL" id="CAFABB010000057">
    <property type="protein sequence ID" value="CAB4819633.1"/>
    <property type="molecule type" value="Genomic_DNA"/>
</dbReference>
<name>A0A6J6F565_9ZZZZ</name>
<evidence type="ECO:0000313" key="6">
    <source>
        <dbReference type="EMBL" id="CAB4819633.1"/>
    </source>
</evidence>
<evidence type="ECO:0000256" key="1">
    <source>
        <dbReference type="ARBA" id="ARBA00005695"/>
    </source>
</evidence>
<dbReference type="GO" id="GO:0015833">
    <property type="term" value="P:peptide transport"/>
    <property type="evidence" value="ECO:0007669"/>
    <property type="project" value="TreeGrafter"/>
</dbReference>
<evidence type="ECO:0000256" key="3">
    <source>
        <dbReference type="ARBA" id="ARBA00022729"/>
    </source>
</evidence>
<dbReference type="PANTHER" id="PTHR30290:SF9">
    <property type="entry name" value="OLIGOPEPTIDE-BINDING PROTEIN APPA"/>
    <property type="match status" value="1"/>
</dbReference>
<evidence type="ECO:0000313" key="5">
    <source>
        <dbReference type="EMBL" id="CAB4583467.1"/>
    </source>
</evidence>
<proteinExistence type="inferred from homology"/>
<dbReference type="EMBL" id="CAEZTW010000097">
    <property type="protein sequence ID" value="CAB4583467.1"/>
    <property type="molecule type" value="Genomic_DNA"/>
</dbReference>